<dbReference type="GO" id="GO:0003676">
    <property type="term" value="F:nucleic acid binding"/>
    <property type="evidence" value="ECO:0007669"/>
    <property type="project" value="InterPro"/>
</dbReference>
<dbReference type="EMBL" id="LGRX02008498">
    <property type="protein sequence ID" value="KAK3273390.1"/>
    <property type="molecule type" value="Genomic_DNA"/>
</dbReference>
<evidence type="ECO:0000259" key="3">
    <source>
        <dbReference type="PROSITE" id="PS50158"/>
    </source>
</evidence>
<sequence length="264" mass="29355">MDEFSDAELEQKIARVKASPEYAAYKAKLDDIAPNYSEAEKNLQSHLAALVQEQRNRAASGTATAILQSVVKVPEKRKLQRPVAWTSGGFVHTKSGGSKAEDLSCKRQFEQVDKADDVFFDVKQQLEGLEAPESITEEQLAKVKKAKAAIEEGMLWAENQAQLIDIAFKFGWPTAQEYEGEPVVATEEQEKKLKKAKKAIAERSAKLEKERMTKKKKTDDTRPLGGRGRPYQPVVQGRICFVCGAPDHLSPQCPQNAKGKGKQR</sequence>
<feature type="region of interest" description="Disordered" evidence="2">
    <location>
        <begin position="203"/>
        <end position="230"/>
    </location>
</feature>
<evidence type="ECO:0000256" key="2">
    <source>
        <dbReference type="SAM" id="MobiDB-lite"/>
    </source>
</evidence>
<keyword evidence="1" id="KW-0479">Metal-binding</keyword>
<organism evidence="4 5">
    <name type="scientific">Cymbomonas tetramitiformis</name>
    <dbReference type="NCBI Taxonomy" id="36881"/>
    <lineage>
        <taxon>Eukaryota</taxon>
        <taxon>Viridiplantae</taxon>
        <taxon>Chlorophyta</taxon>
        <taxon>Pyramimonadophyceae</taxon>
        <taxon>Pyramimonadales</taxon>
        <taxon>Pyramimonadaceae</taxon>
        <taxon>Cymbomonas</taxon>
    </lineage>
</organism>
<dbReference type="GO" id="GO:0008270">
    <property type="term" value="F:zinc ion binding"/>
    <property type="evidence" value="ECO:0007669"/>
    <property type="project" value="UniProtKB-KW"/>
</dbReference>
<dbReference type="AlphaFoldDB" id="A0AAE0G8N1"/>
<protein>
    <recommendedName>
        <fullName evidence="3">CCHC-type domain-containing protein</fullName>
    </recommendedName>
</protein>
<comment type="caution">
    <text evidence="4">The sequence shown here is derived from an EMBL/GenBank/DDBJ whole genome shotgun (WGS) entry which is preliminary data.</text>
</comment>
<keyword evidence="5" id="KW-1185">Reference proteome</keyword>
<reference evidence="4 5" key="1">
    <citation type="journal article" date="2015" name="Genome Biol. Evol.">
        <title>Comparative Genomics of a Bacterivorous Green Alga Reveals Evolutionary Causalities and Consequences of Phago-Mixotrophic Mode of Nutrition.</title>
        <authorList>
            <person name="Burns J.A."/>
            <person name="Paasch A."/>
            <person name="Narechania A."/>
            <person name="Kim E."/>
        </authorList>
    </citation>
    <scope>NUCLEOTIDE SEQUENCE [LARGE SCALE GENOMIC DNA]</scope>
    <source>
        <strain evidence="4 5">PLY_AMNH</strain>
    </source>
</reference>
<dbReference type="SMART" id="SM00343">
    <property type="entry name" value="ZnF_C2HC"/>
    <property type="match status" value="1"/>
</dbReference>
<evidence type="ECO:0000313" key="4">
    <source>
        <dbReference type="EMBL" id="KAK3273390.1"/>
    </source>
</evidence>
<dbReference type="Proteomes" id="UP001190700">
    <property type="component" value="Unassembled WGS sequence"/>
</dbReference>
<keyword evidence="1" id="KW-0862">Zinc</keyword>
<name>A0AAE0G8N1_9CHLO</name>
<feature type="compositionally biased region" description="Basic and acidic residues" evidence="2">
    <location>
        <begin position="203"/>
        <end position="222"/>
    </location>
</feature>
<keyword evidence="1" id="KW-0863">Zinc-finger</keyword>
<dbReference type="PROSITE" id="PS50158">
    <property type="entry name" value="ZF_CCHC"/>
    <property type="match status" value="1"/>
</dbReference>
<dbReference type="InterPro" id="IPR001878">
    <property type="entry name" value="Znf_CCHC"/>
</dbReference>
<gene>
    <name evidence="4" type="ORF">CYMTET_18355</name>
</gene>
<proteinExistence type="predicted"/>
<feature type="domain" description="CCHC-type" evidence="3">
    <location>
        <begin position="240"/>
        <end position="255"/>
    </location>
</feature>
<evidence type="ECO:0000313" key="5">
    <source>
        <dbReference type="Proteomes" id="UP001190700"/>
    </source>
</evidence>
<accession>A0AAE0G8N1</accession>
<evidence type="ECO:0000256" key="1">
    <source>
        <dbReference type="PROSITE-ProRule" id="PRU00047"/>
    </source>
</evidence>